<keyword evidence="3" id="KW-1185">Reference proteome</keyword>
<dbReference type="AlphaFoldDB" id="D3HRV0"/>
<protein>
    <submittedName>
        <fullName evidence="2">Uncharacterized protein</fullName>
    </submittedName>
</protein>
<evidence type="ECO:0000313" key="2">
    <source>
        <dbReference type="EMBL" id="CBJ11629.1"/>
    </source>
</evidence>
<dbReference type="Proteomes" id="UP000001060">
    <property type="component" value="Chromosome"/>
</dbReference>
<sequence length="57" mass="5975">MQEVGGSIPPSSTINILDVDGKKCSRSPSSRGLGHRPFTAGTGVRTPLGTPFFCIDK</sequence>
<proteinExistence type="predicted"/>
<evidence type="ECO:0000256" key="1">
    <source>
        <dbReference type="SAM" id="MobiDB-lite"/>
    </source>
</evidence>
<name>D3HRV0_LEGLN</name>
<organism evidence="2 3">
    <name type="scientific">Legionella longbeachae serogroup 1 (strain NSW150)</name>
    <dbReference type="NCBI Taxonomy" id="661367"/>
    <lineage>
        <taxon>Bacteria</taxon>
        <taxon>Pseudomonadati</taxon>
        <taxon>Pseudomonadota</taxon>
        <taxon>Gammaproteobacteria</taxon>
        <taxon>Legionellales</taxon>
        <taxon>Legionellaceae</taxon>
        <taxon>Legionella</taxon>
    </lineage>
</organism>
<accession>D3HRV0</accession>
<reference evidence="2 3" key="1">
    <citation type="journal article" date="2010" name="PLoS Genet.">
        <title>Analysis of the Legionella longbeachae genome and transcriptome uncovers unique strategies to cause Legionnaires' disease.</title>
        <authorList>
            <person name="Cazalet C."/>
            <person name="Gomez-Valero L."/>
            <person name="Rusniok C."/>
            <person name="Lomma M."/>
            <person name="Dervins-Ravault D."/>
            <person name="Newton H."/>
            <person name="Sansom F."/>
            <person name="Jarraud S."/>
            <person name="Zidane N."/>
            <person name="Ma L."/>
            <person name="Bouchier C."/>
            <person name="Etienne J."/>
            <person name="Hartland E."/>
            <person name="Buchrieser C."/>
        </authorList>
    </citation>
    <scope>NUCLEOTIDE SEQUENCE [LARGE SCALE GENOMIC DNA]</scope>
    <source>
        <strain evidence="2 3">NSW150</strain>
    </source>
</reference>
<feature type="region of interest" description="Disordered" evidence="1">
    <location>
        <begin position="1"/>
        <end position="42"/>
    </location>
</feature>
<evidence type="ECO:0000313" key="3">
    <source>
        <dbReference type="Proteomes" id="UP000001060"/>
    </source>
</evidence>
<gene>
    <name evidence="2" type="ordered locus">LLO_1270</name>
</gene>
<dbReference type="KEGG" id="llo:LLO_1270"/>
<dbReference type="EMBL" id="FN650140">
    <property type="protein sequence ID" value="CBJ11629.1"/>
    <property type="molecule type" value="Genomic_DNA"/>
</dbReference>
<dbReference type="HOGENOM" id="CLU_2991158_0_0_6"/>